<feature type="transmembrane region" description="Helical" evidence="1">
    <location>
        <begin position="36"/>
        <end position="55"/>
    </location>
</feature>
<proteinExistence type="predicted"/>
<accession>A0AAP3CJX2</accession>
<dbReference type="RefSeq" id="WP_268544051.1">
    <property type="nucleotide sequence ID" value="NZ_JALAOH010000040.1"/>
</dbReference>
<feature type="transmembrane region" description="Helical" evidence="1">
    <location>
        <begin position="152"/>
        <end position="173"/>
    </location>
</feature>
<dbReference type="EMBL" id="JALAOH010000040">
    <property type="protein sequence ID" value="MCY8317669.1"/>
    <property type="molecule type" value="Genomic_DNA"/>
</dbReference>
<reference evidence="2" key="1">
    <citation type="submission" date="2022-02" db="EMBL/GenBank/DDBJ databases">
        <title>Crop Bioprotection Bacillus Genome Sequencing.</title>
        <authorList>
            <person name="Dunlap C."/>
        </authorList>
    </citation>
    <scope>NUCLEOTIDE SEQUENCE</scope>
    <source>
        <strain evidence="2">98-1</strain>
    </source>
</reference>
<keyword evidence="1" id="KW-0472">Membrane</keyword>
<name>A0AAP3CJX2_BACVA</name>
<keyword evidence="1" id="KW-0812">Transmembrane</keyword>
<dbReference type="Proteomes" id="UP001067121">
    <property type="component" value="Unassembled WGS sequence"/>
</dbReference>
<dbReference type="AlphaFoldDB" id="A0AAP3CJX2"/>
<feature type="transmembrane region" description="Helical" evidence="1">
    <location>
        <begin position="123"/>
        <end position="140"/>
    </location>
</feature>
<comment type="caution">
    <text evidence="2">The sequence shown here is derived from an EMBL/GenBank/DDBJ whole genome shotgun (WGS) entry which is preliminary data.</text>
</comment>
<evidence type="ECO:0000313" key="3">
    <source>
        <dbReference type="Proteomes" id="UP001067121"/>
    </source>
</evidence>
<evidence type="ECO:0000256" key="1">
    <source>
        <dbReference type="SAM" id="Phobius"/>
    </source>
</evidence>
<sequence length="185" mass="20464">MNGIAWMIVFCEIAFWIVIALGLAVRYLFKQHTLGLLFLALTPVIDLILVAATAADLYRGASATAAHGIAAVYIGVSIAFGKQMIQWADETFQYYVAKQGSKPLKRYGMNHAKHYAKGWVRHVLAYLIGAGLLAGMIYFINDSARTGALSGILKLWTVIIGIDFLITASYFIWPKKEKASKNFRS</sequence>
<evidence type="ECO:0008006" key="4">
    <source>
        <dbReference type="Google" id="ProtNLM"/>
    </source>
</evidence>
<keyword evidence="1" id="KW-1133">Transmembrane helix</keyword>
<feature type="transmembrane region" description="Helical" evidence="1">
    <location>
        <begin position="6"/>
        <end position="29"/>
    </location>
</feature>
<feature type="transmembrane region" description="Helical" evidence="1">
    <location>
        <begin position="61"/>
        <end position="80"/>
    </location>
</feature>
<organism evidence="2 3">
    <name type="scientific">Bacillus vallismortis</name>
    <dbReference type="NCBI Taxonomy" id="72361"/>
    <lineage>
        <taxon>Bacteria</taxon>
        <taxon>Bacillati</taxon>
        <taxon>Bacillota</taxon>
        <taxon>Bacilli</taxon>
        <taxon>Bacillales</taxon>
        <taxon>Bacillaceae</taxon>
        <taxon>Bacillus</taxon>
    </lineage>
</organism>
<gene>
    <name evidence="2" type="ORF">MOC71_13225</name>
</gene>
<protein>
    <recommendedName>
        <fullName evidence="4">2TM domain-containing protein</fullName>
    </recommendedName>
</protein>
<evidence type="ECO:0000313" key="2">
    <source>
        <dbReference type="EMBL" id="MCY8317669.1"/>
    </source>
</evidence>